<dbReference type="Gramene" id="Kaladp0016s0398.1.v1.1">
    <property type="protein sequence ID" value="Kaladp0016s0398.1.v1.1.CDS.1"/>
    <property type="gene ID" value="Kaladp0016s0398.v1.1"/>
</dbReference>
<dbReference type="PANTHER" id="PTHR48045">
    <property type="entry name" value="UDP-GLYCOSYLTRANSFERASE 72B1"/>
    <property type="match status" value="1"/>
</dbReference>
<evidence type="ECO:0000256" key="2">
    <source>
        <dbReference type="ARBA" id="ARBA00022676"/>
    </source>
</evidence>
<sequence length="483" mass="54630">MADHPVLIATSNQRPKQLHIVMFPWLAFGHIIPYLELAKLMAAKGHRISFVSTTRNIDRLPKIPPNLSHLIHLVKLKLQPVENLPLDAEATTDVPLDKVEYLKLASDKLQGEMTEFLQLANPDWILYDFTAPWISPVAKRLDIPCAYFSIFIPAVICFIPVPTSDMLQIEEDRRTPEQFTVRPKWIPFETSVAFHLHEITKIFSSVEGVTASGITDMERLVASLRDCDLICIRACKQFDPEWIQLAEKLHGKPVIPVGQLPTAANDNEADNSSSSNHDHWLQIKGWLDQQRPASVIYVSFGSEAKPTQEEVTELAYGLETCGLPFFWVLRTRRGEADQEAVKLPQGFEDRIGMRGLVYTSWVPQLRILSHESVGGFLSHSGWSSVVEALQCAKPLVLMTFLAEQGLNARVLEEKKIGYPLPRRKTDGWFSRGAVAQSVRLVVVEEEGRVYREKAKEMSRLFGDRVLQDSYTDNLLALLASWIQ</sequence>
<dbReference type="EnsemblPlants" id="Kaladp0016s0398.1.v1.1">
    <property type="protein sequence ID" value="Kaladp0016s0398.1.v1.1.CDS.1"/>
    <property type="gene ID" value="Kaladp0016s0398.v1.1"/>
</dbReference>
<name>A0A7N0T1B5_KALFE</name>
<dbReference type="OMA" id="RQEMYLY"/>
<dbReference type="Gene3D" id="3.40.50.2000">
    <property type="entry name" value="Glycogen Phosphorylase B"/>
    <property type="match status" value="2"/>
</dbReference>
<dbReference type="Proteomes" id="UP000594263">
    <property type="component" value="Unplaced"/>
</dbReference>
<dbReference type="SUPFAM" id="SSF53756">
    <property type="entry name" value="UDP-Glycosyltransferase/glycogen phosphorylase"/>
    <property type="match status" value="1"/>
</dbReference>
<dbReference type="CDD" id="cd03784">
    <property type="entry name" value="GT1_Gtf-like"/>
    <property type="match status" value="1"/>
</dbReference>
<keyword evidence="5" id="KW-1185">Reference proteome</keyword>
<comment type="similarity">
    <text evidence="1">Belongs to the UDP-glycosyltransferase family.</text>
</comment>
<dbReference type="FunFam" id="3.40.50.2000:FF:000037">
    <property type="entry name" value="Glycosyltransferase"/>
    <property type="match status" value="1"/>
</dbReference>
<dbReference type="FunFam" id="3.40.50.2000:FF:000088">
    <property type="entry name" value="Glycosyltransferase"/>
    <property type="match status" value="1"/>
</dbReference>
<dbReference type="AlphaFoldDB" id="A0A7N0T1B5"/>
<proteinExistence type="inferred from homology"/>
<evidence type="ECO:0000313" key="4">
    <source>
        <dbReference type="EnsemblPlants" id="Kaladp0016s0398.1.v1.1.CDS.1"/>
    </source>
</evidence>
<keyword evidence="3" id="KW-0808">Transferase</keyword>
<evidence type="ECO:0000256" key="1">
    <source>
        <dbReference type="ARBA" id="ARBA00009995"/>
    </source>
</evidence>
<organism evidence="4 5">
    <name type="scientific">Kalanchoe fedtschenkoi</name>
    <name type="common">Lavender scallops</name>
    <name type="synonym">South American air plant</name>
    <dbReference type="NCBI Taxonomy" id="63787"/>
    <lineage>
        <taxon>Eukaryota</taxon>
        <taxon>Viridiplantae</taxon>
        <taxon>Streptophyta</taxon>
        <taxon>Embryophyta</taxon>
        <taxon>Tracheophyta</taxon>
        <taxon>Spermatophyta</taxon>
        <taxon>Magnoliopsida</taxon>
        <taxon>eudicotyledons</taxon>
        <taxon>Gunneridae</taxon>
        <taxon>Pentapetalae</taxon>
        <taxon>Saxifragales</taxon>
        <taxon>Crassulaceae</taxon>
        <taxon>Kalanchoe</taxon>
    </lineage>
</organism>
<evidence type="ECO:0000256" key="3">
    <source>
        <dbReference type="ARBA" id="ARBA00022679"/>
    </source>
</evidence>
<dbReference type="PANTHER" id="PTHR48045:SF20">
    <property type="entry name" value="UDP-RHAMNOSE:RHAMNOSYLTRANSFERASE 1"/>
    <property type="match status" value="1"/>
</dbReference>
<keyword evidence="2" id="KW-0328">Glycosyltransferase</keyword>
<reference evidence="4" key="1">
    <citation type="submission" date="2021-01" db="UniProtKB">
        <authorList>
            <consortium name="EnsemblPlants"/>
        </authorList>
    </citation>
    <scope>IDENTIFICATION</scope>
</reference>
<dbReference type="InterPro" id="IPR002213">
    <property type="entry name" value="UDP_glucos_trans"/>
</dbReference>
<dbReference type="GO" id="GO:0008194">
    <property type="term" value="F:UDP-glycosyltransferase activity"/>
    <property type="evidence" value="ECO:0007669"/>
    <property type="project" value="InterPro"/>
</dbReference>
<protein>
    <submittedName>
        <fullName evidence="4">Uncharacterized protein</fullName>
    </submittedName>
</protein>
<evidence type="ECO:0000313" key="5">
    <source>
        <dbReference type="Proteomes" id="UP000594263"/>
    </source>
</evidence>
<dbReference type="Pfam" id="PF00201">
    <property type="entry name" value="UDPGT"/>
    <property type="match status" value="1"/>
</dbReference>
<accession>A0A7N0T1B5</accession>